<dbReference type="AlphaFoldDB" id="A0A7I8J6S2"/>
<keyword evidence="3" id="KW-1185">Reference proteome</keyword>
<dbReference type="GO" id="GO:0005689">
    <property type="term" value="C:U12-type spliceosomal complex"/>
    <property type="evidence" value="ECO:0007669"/>
    <property type="project" value="TreeGrafter"/>
</dbReference>
<gene>
    <name evidence="2" type="ORF">SI7747_09012326</name>
</gene>
<evidence type="ECO:0000313" key="2">
    <source>
        <dbReference type="EMBL" id="CAA2626633.1"/>
    </source>
</evidence>
<dbReference type="PANTHER" id="PTHR48190">
    <property type="entry name" value="PROGRAMMED CELL DEATH PROTEIN 7"/>
    <property type="match status" value="1"/>
</dbReference>
<dbReference type="InterPro" id="IPR052831">
    <property type="entry name" value="Apoptosis_promoter"/>
</dbReference>
<feature type="compositionally biased region" description="Basic and acidic residues" evidence="1">
    <location>
        <begin position="278"/>
        <end position="298"/>
    </location>
</feature>
<dbReference type="EMBL" id="LR743596">
    <property type="protein sequence ID" value="CAA2626633.1"/>
    <property type="molecule type" value="Genomic_DNA"/>
</dbReference>
<feature type="compositionally biased region" description="Basic and acidic residues" evidence="1">
    <location>
        <begin position="305"/>
        <end position="315"/>
    </location>
</feature>
<dbReference type="EMBL" id="CACRZD030000009">
    <property type="protein sequence ID" value="CAA6665937.1"/>
    <property type="molecule type" value="Genomic_DNA"/>
</dbReference>
<dbReference type="Pfam" id="PF16021">
    <property type="entry name" value="PDCD7"/>
    <property type="match status" value="1"/>
</dbReference>
<name>A0A7I8J6S2_SPIIN</name>
<protein>
    <submittedName>
        <fullName evidence="2">Uncharacterized protein</fullName>
    </submittedName>
</protein>
<evidence type="ECO:0000313" key="3">
    <source>
        <dbReference type="Proteomes" id="UP001189122"/>
    </source>
</evidence>
<reference evidence="2 3" key="1">
    <citation type="submission" date="2019-12" db="EMBL/GenBank/DDBJ databases">
        <authorList>
            <person name="Scholz U."/>
            <person name="Mascher M."/>
            <person name="Fiebig A."/>
        </authorList>
    </citation>
    <scope>NUCLEOTIDE SEQUENCE</scope>
</reference>
<evidence type="ECO:0000256" key="1">
    <source>
        <dbReference type="SAM" id="MobiDB-lite"/>
    </source>
</evidence>
<sequence>MFPVPSSSGHPHPWLQVSRPVQPELISFWDSADLHNNLRSLKETLSLLKAVKKELDTLLLVRTSGGLDDLSGSLSNQTDAVAYSGNAEIVQEFIESIKEKRTDLNLQESLSQEAANSLIRILRVQLEHLRIISSEKSSWEERSVASRLAQRLQKYQRNKRWRKKRRKLVAEKISKESEMFDKADKEVDEWRAREIAKDIAKRKVEKMKVIAKLKDKAERKKLESELELILVVEKLQELRSIRIQKLKKQGHFFPDEDDKFLERVRVATRAAKIATAEETRKATDSRDSHVAVHDDHRINSPSTSEDQKPVMKDDGNLARTTLNSERQDSYRPGHEYSYDSVASLPFEFYHYYHGSNNDLGTLIEVRRNWDAYINLVEGLRIPGHWVQPPPPSDEVWASYLVNRGTR</sequence>
<dbReference type="Proteomes" id="UP001189122">
    <property type="component" value="Unassembled WGS sequence"/>
</dbReference>
<organism evidence="2">
    <name type="scientific">Spirodela intermedia</name>
    <name type="common">Intermediate duckweed</name>
    <dbReference type="NCBI Taxonomy" id="51605"/>
    <lineage>
        <taxon>Eukaryota</taxon>
        <taxon>Viridiplantae</taxon>
        <taxon>Streptophyta</taxon>
        <taxon>Embryophyta</taxon>
        <taxon>Tracheophyta</taxon>
        <taxon>Spermatophyta</taxon>
        <taxon>Magnoliopsida</taxon>
        <taxon>Liliopsida</taxon>
        <taxon>Araceae</taxon>
        <taxon>Lemnoideae</taxon>
        <taxon>Spirodela</taxon>
    </lineage>
</organism>
<accession>A0A7I8J6S2</accession>
<dbReference type="InterPro" id="IPR031974">
    <property type="entry name" value="PDCD7"/>
</dbReference>
<dbReference type="PANTHER" id="PTHR48190:SF2">
    <property type="entry name" value="PROGRAMMED CELL DEATH PROTEIN 7"/>
    <property type="match status" value="1"/>
</dbReference>
<feature type="region of interest" description="Disordered" evidence="1">
    <location>
        <begin position="278"/>
        <end position="315"/>
    </location>
</feature>
<proteinExistence type="predicted"/>